<dbReference type="PANTHER" id="PTHR13710:SF105">
    <property type="entry name" value="ATP-DEPENDENT DNA HELICASE Q1"/>
    <property type="match status" value="1"/>
</dbReference>
<evidence type="ECO:0000256" key="13">
    <source>
        <dbReference type="ARBA" id="ARBA00023204"/>
    </source>
</evidence>
<evidence type="ECO:0000256" key="1">
    <source>
        <dbReference type="ARBA" id="ARBA00001946"/>
    </source>
</evidence>
<comment type="cofactor">
    <cofactor evidence="1">
        <name>Mg(2+)</name>
        <dbReference type="ChEBI" id="CHEBI:18420"/>
    </cofactor>
</comment>
<dbReference type="Gene3D" id="3.40.50.300">
    <property type="entry name" value="P-loop containing nucleotide triphosphate hydrolases"/>
    <property type="match status" value="2"/>
</dbReference>
<comment type="caution">
    <text evidence="20">The sequence shown here is derived from an EMBL/GenBank/DDBJ whole genome shotgun (WGS) entry which is preliminary data.</text>
</comment>
<dbReference type="NCBIfam" id="TIGR01389">
    <property type="entry name" value="recQ"/>
    <property type="match status" value="1"/>
</dbReference>
<proteinExistence type="inferred from homology"/>
<dbReference type="InterPro" id="IPR001650">
    <property type="entry name" value="Helicase_C-like"/>
</dbReference>
<dbReference type="FunFam" id="3.40.50.300:FF:000296">
    <property type="entry name" value="ATP-dependent DNA helicase RecQ"/>
    <property type="match status" value="1"/>
</dbReference>
<dbReference type="GO" id="GO:0043138">
    <property type="term" value="F:3'-5' DNA helicase activity"/>
    <property type="evidence" value="ECO:0007669"/>
    <property type="project" value="UniProtKB-EC"/>
</dbReference>
<dbReference type="CDD" id="cd17920">
    <property type="entry name" value="DEXHc_RecQ"/>
    <property type="match status" value="1"/>
</dbReference>
<dbReference type="PANTHER" id="PTHR13710">
    <property type="entry name" value="DNA HELICASE RECQ FAMILY MEMBER"/>
    <property type="match status" value="1"/>
</dbReference>
<dbReference type="Pfam" id="PF00271">
    <property type="entry name" value="Helicase_C"/>
    <property type="match status" value="1"/>
</dbReference>
<dbReference type="GO" id="GO:0005524">
    <property type="term" value="F:ATP binding"/>
    <property type="evidence" value="ECO:0007669"/>
    <property type="project" value="UniProtKB-KW"/>
</dbReference>
<dbReference type="GO" id="GO:0005737">
    <property type="term" value="C:cytoplasm"/>
    <property type="evidence" value="ECO:0007669"/>
    <property type="project" value="TreeGrafter"/>
</dbReference>
<keyword evidence="7" id="KW-0378">Hydrolase</keyword>
<dbReference type="Gene3D" id="1.10.10.10">
    <property type="entry name" value="Winged helix-like DNA-binding domain superfamily/Winged helix DNA-binding domain"/>
    <property type="match status" value="1"/>
</dbReference>
<dbReference type="InterPro" id="IPR010997">
    <property type="entry name" value="HRDC-like_sf"/>
</dbReference>
<dbReference type="InterPro" id="IPR032284">
    <property type="entry name" value="RecQ_Zn-bd"/>
</dbReference>
<organism evidence="20 21">
    <name type="scientific">Paraferrimonas haliotis</name>
    <dbReference type="NCBI Taxonomy" id="2013866"/>
    <lineage>
        <taxon>Bacteria</taxon>
        <taxon>Pseudomonadati</taxon>
        <taxon>Pseudomonadota</taxon>
        <taxon>Gammaproteobacteria</taxon>
        <taxon>Alteromonadales</taxon>
        <taxon>Ferrimonadaceae</taxon>
        <taxon>Paraferrimonas</taxon>
    </lineage>
</organism>
<protein>
    <recommendedName>
        <fullName evidence="16">DNA helicase RecQ</fullName>
        <ecNumber evidence="16">5.6.2.4</ecNumber>
    </recommendedName>
</protein>
<feature type="domain" description="HRDC" evidence="17">
    <location>
        <begin position="534"/>
        <end position="614"/>
    </location>
</feature>
<dbReference type="GO" id="GO:0006281">
    <property type="term" value="P:DNA repair"/>
    <property type="evidence" value="ECO:0007669"/>
    <property type="project" value="UniProtKB-KW"/>
</dbReference>
<dbReference type="GO" id="GO:0006310">
    <property type="term" value="P:DNA recombination"/>
    <property type="evidence" value="ECO:0007669"/>
    <property type="project" value="UniProtKB-UniRule"/>
</dbReference>
<keyword evidence="6" id="KW-0227">DNA damage</keyword>
<dbReference type="SMART" id="SM00487">
    <property type="entry name" value="DEXDc"/>
    <property type="match status" value="1"/>
</dbReference>
<keyword evidence="9" id="KW-0862">Zinc</keyword>
<sequence length="616" mass="68477">MTAQSLAHTTLAPVDKTPQSILEHVFGYRAFRDGQLAVIEACMQGRDGLVIMPTGGGKSLCYQIPALLMPGLTIVVSPLISLMKDQVDALVESGVAADYINSTRSREQILGVFSRIRSDNLKLLYVSPERLLAGTFLERLLESNISFIAIDEAHCISQWGHDFRPDYASLGRLKQLMPQVPIMALTATADHATRQDILQRLGLQNPLVQLSSFDRPNIRYTVAEKLQPMQQLKRFLMLQKDSSGIIYCGSRRKVELVAETLVMAGYKAAGYHAGMELDVRAKVQERFICDELDIVVATVAFGMGINKSNVRFVVHYDLPKSIESYYQEIGRAGRDGLDAEALLLFDPADEGRVRSLLSSSAKNEEQLRVELHKLSSVAEFANGITCRRQVLLNYFDEPSHVACGNCDICLNPPARFDGTEEAQKVLSCVYRLKQSFGVGHTVEVLKGTKNQAIAERGHDKLSTFGIGRNRSHEHWYSITRQLIHLGFLSQDITRSAILRLNNAARAVLKGEQQLELAEPRLVNSSRSKERTIPRNYDRVLFSRLRSLRKELADQHGVPPYVVFSDATLAEMSQTTPTTATEFLEINGVGQTKLERYGQDFMAAIEAHLAADGIGGN</sequence>
<keyword evidence="5" id="KW-0547">Nucleotide-binding</keyword>
<dbReference type="FunFam" id="1.10.10.10:FF:000175">
    <property type="entry name" value="ATP-dependent DNA helicase RecQ"/>
    <property type="match status" value="1"/>
</dbReference>
<feature type="domain" description="Helicase C-terminal" evidence="19">
    <location>
        <begin position="231"/>
        <end position="375"/>
    </location>
</feature>
<evidence type="ECO:0000256" key="5">
    <source>
        <dbReference type="ARBA" id="ARBA00022741"/>
    </source>
</evidence>
<reference evidence="20 21" key="1">
    <citation type="journal article" date="2014" name="Int. J. Syst. Evol. Microbiol.">
        <title>Complete genome sequence of Corynebacterium casei LMG S-19264T (=DSM 44701T), isolated from a smear-ripened cheese.</title>
        <authorList>
            <consortium name="US DOE Joint Genome Institute (JGI-PGF)"/>
            <person name="Walter F."/>
            <person name="Albersmeier A."/>
            <person name="Kalinowski J."/>
            <person name="Ruckert C."/>
        </authorList>
    </citation>
    <scope>NUCLEOTIDE SEQUENCE [LARGE SCALE GENOMIC DNA]</scope>
    <source>
        <strain evidence="20 21">NBRC 112785</strain>
    </source>
</reference>
<evidence type="ECO:0000256" key="2">
    <source>
        <dbReference type="ARBA" id="ARBA00001947"/>
    </source>
</evidence>
<comment type="similarity">
    <text evidence="3">Belongs to the helicase family. RecQ subfamily.</text>
</comment>
<evidence type="ECO:0000256" key="9">
    <source>
        <dbReference type="ARBA" id="ARBA00022833"/>
    </source>
</evidence>
<dbReference type="SUPFAM" id="SSF47819">
    <property type="entry name" value="HRDC-like"/>
    <property type="match status" value="1"/>
</dbReference>
<dbReference type="GO" id="GO:0009432">
    <property type="term" value="P:SOS response"/>
    <property type="evidence" value="ECO:0007669"/>
    <property type="project" value="UniProtKB-UniRule"/>
</dbReference>
<dbReference type="InterPro" id="IPR011545">
    <property type="entry name" value="DEAD/DEAH_box_helicase_dom"/>
</dbReference>
<keyword evidence="4" id="KW-0479">Metal-binding</keyword>
<dbReference type="InterPro" id="IPR002121">
    <property type="entry name" value="HRDC_dom"/>
</dbReference>
<evidence type="ECO:0000259" key="19">
    <source>
        <dbReference type="PROSITE" id="PS51194"/>
    </source>
</evidence>
<evidence type="ECO:0000256" key="8">
    <source>
        <dbReference type="ARBA" id="ARBA00022806"/>
    </source>
</evidence>
<evidence type="ECO:0000256" key="12">
    <source>
        <dbReference type="ARBA" id="ARBA00023172"/>
    </source>
</evidence>
<dbReference type="NCBIfam" id="TIGR00614">
    <property type="entry name" value="recQ_fam"/>
    <property type="match status" value="1"/>
</dbReference>
<dbReference type="Gene3D" id="1.10.150.80">
    <property type="entry name" value="HRDC domain"/>
    <property type="match status" value="1"/>
</dbReference>
<evidence type="ECO:0000256" key="4">
    <source>
        <dbReference type="ARBA" id="ARBA00022723"/>
    </source>
</evidence>
<evidence type="ECO:0000259" key="18">
    <source>
        <dbReference type="PROSITE" id="PS51192"/>
    </source>
</evidence>
<evidence type="ECO:0000256" key="6">
    <source>
        <dbReference type="ARBA" id="ARBA00022763"/>
    </source>
</evidence>
<dbReference type="GO" id="GO:0030894">
    <property type="term" value="C:replisome"/>
    <property type="evidence" value="ECO:0007669"/>
    <property type="project" value="TreeGrafter"/>
</dbReference>
<dbReference type="PROSITE" id="PS51192">
    <property type="entry name" value="HELICASE_ATP_BIND_1"/>
    <property type="match status" value="1"/>
</dbReference>
<dbReference type="SUPFAM" id="SSF52540">
    <property type="entry name" value="P-loop containing nucleoside triphosphate hydrolases"/>
    <property type="match status" value="2"/>
</dbReference>
<dbReference type="PROSITE" id="PS50967">
    <property type="entry name" value="HRDC"/>
    <property type="match status" value="1"/>
</dbReference>
<dbReference type="SMART" id="SM00341">
    <property type="entry name" value="HRDC"/>
    <property type="match status" value="1"/>
</dbReference>
<dbReference type="Pfam" id="PF16124">
    <property type="entry name" value="RecQ_Zn_bind"/>
    <property type="match status" value="1"/>
</dbReference>
<dbReference type="SMART" id="SM00490">
    <property type="entry name" value="HELICc"/>
    <property type="match status" value="1"/>
</dbReference>
<keyword evidence="8 20" id="KW-0347">Helicase</keyword>
<dbReference type="FunFam" id="1.10.150.80:FF:000002">
    <property type="entry name" value="ATP-dependent DNA helicase RecQ"/>
    <property type="match status" value="1"/>
</dbReference>
<dbReference type="EC" id="5.6.2.4" evidence="16"/>
<dbReference type="InterPro" id="IPR018982">
    <property type="entry name" value="RQC_domain"/>
</dbReference>
<keyword evidence="11" id="KW-0238">DNA-binding</keyword>
<dbReference type="Pfam" id="PF00270">
    <property type="entry name" value="DEAD"/>
    <property type="match status" value="1"/>
</dbReference>
<dbReference type="InterPro" id="IPR036388">
    <property type="entry name" value="WH-like_DNA-bd_sf"/>
</dbReference>
<dbReference type="GO" id="GO:0009378">
    <property type="term" value="F:four-way junction helicase activity"/>
    <property type="evidence" value="ECO:0007669"/>
    <property type="project" value="TreeGrafter"/>
</dbReference>
<keyword evidence="10" id="KW-0067">ATP-binding</keyword>
<keyword evidence="21" id="KW-1185">Reference proteome</keyword>
<evidence type="ECO:0000256" key="10">
    <source>
        <dbReference type="ARBA" id="ARBA00022840"/>
    </source>
</evidence>
<dbReference type="GO" id="GO:0006260">
    <property type="term" value="P:DNA replication"/>
    <property type="evidence" value="ECO:0007669"/>
    <property type="project" value="InterPro"/>
</dbReference>
<gene>
    <name evidence="20" type="primary">recQ</name>
    <name evidence="20" type="ORF">GCM10007894_28910</name>
</gene>
<dbReference type="InterPro" id="IPR044876">
    <property type="entry name" value="HRDC_dom_sf"/>
</dbReference>
<dbReference type="FunFam" id="3.40.50.300:FF:000156">
    <property type="entry name" value="ATP-dependent DNA helicase recQ"/>
    <property type="match status" value="1"/>
</dbReference>
<accession>A0AA37TN91</accession>
<evidence type="ECO:0000313" key="20">
    <source>
        <dbReference type="EMBL" id="GLS84914.1"/>
    </source>
</evidence>
<dbReference type="InterPro" id="IPR027417">
    <property type="entry name" value="P-loop_NTPase"/>
</dbReference>
<evidence type="ECO:0000256" key="15">
    <source>
        <dbReference type="ARBA" id="ARBA00034617"/>
    </source>
</evidence>
<dbReference type="SMART" id="SM00956">
    <property type="entry name" value="RQC"/>
    <property type="match status" value="1"/>
</dbReference>
<keyword evidence="12" id="KW-0233">DNA recombination</keyword>
<evidence type="ECO:0000259" key="17">
    <source>
        <dbReference type="PROSITE" id="PS50967"/>
    </source>
</evidence>
<keyword evidence="13" id="KW-0234">DNA repair</keyword>
<dbReference type="GO" id="GO:0016787">
    <property type="term" value="F:hydrolase activity"/>
    <property type="evidence" value="ECO:0007669"/>
    <property type="project" value="UniProtKB-KW"/>
</dbReference>
<dbReference type="PROSITE" id="PS51194">
    <property type="entry name" value="HELICASE_CTER"/>
    <property type="match status" value="1"/>
</dbReference>
<dbReference type="EMBL" id="BSPO01000014">
    <property type="protein sequence ID" value="GLS84914.1"/>
    <property type="molecule type" value="Genomic_DNA"/>
</dbReference>
<feature type="domain" description="Helicase ATP-binding" evidence="18">
    <location>
        <begin position="39"/>
        <end position="207"/>
    </location>
</feature>
<dbReference type="Pfam" id="PF09382">
    <property type="entry name" value="RQC"/>
    <property type="match status" value="1"/>
</dbReference>
<comment type="cofactor">
    <cofactor evidence="2">
        <name>Zn(2+)</name>
        <dbReference type="ChEBI" id="CHEBI:29105"/>
    </cofactor>
</comment>
<keyword evidence="14" id="KW-0413">Isomerase</keyword>
<dbReference type="InterPro" id="IPR014001">
    <property type="entry name" value="Helicase_ATP-bd"/>
</dbReference>
<dbReference type="GO" id="GO:0003677">
    <property type="term" value="F:DNA binding"/>
    <property type="evidence" value="ECO:0007669"/>
    <property type="project" value="UniProtKB-KW"/>
</dbReference>
<dbReference type="GO" id="GO:0043590">
    <property type="term" value="C:bacterial nucleoid"/>
    <property type="evidence" value="ECO:0007669"/>
    <property type="project" value="TreeGrafter"/>
</dbReference>
<evidence type="ECO:0000256" key="7">
    <source>
        <dbReference type="ARBA" id="ARBA00022801"/>
    </source>
</evidence>
<dbReference type="Pfam" id="PF00570">
    <property type="entry name" value="HRDC"/>
    <property type="match status" value="1"/>
</dbReference>
<dbReference type="RefSeq" id="WP_095499367.1">
    <property type="nucleotide sequence ID" value="NZ_BSPO01000014.1"/>
</dbReference>
<evidence type="ECO:0000256" key="3">
    <source>
        <dbReference type="ARBA" id="ARBA00005446"/>
    </source>
</evidence>
<name>A0AA37TN91_9GAMM</name>
<evidence type="ECO:0000256" key="14">
    <source>
        <dbReference type="ARBA" id="ARBA00023235"/>
    </source>
</evidence>
<comment type="catalytic activity">
    <reaction evidence="15">
        <text>Couples ATP hydrolysis with the unwinding of duplex DNA by translocating in the 3'-5' direction.</text>
        <dbReference type="EC" id="5.6.2.4"/>
    </reaction>
</comment>
<dbReference type="InterPro" id="IPR004589">
    <property type="entry name" value="DNA_helicase_ATP-dep_RecQ"/>
</dbReference>
<evidence type="ECO:0000256" key="16">
    <source>
        <dbReference type="NCBIfam" id="TIGR01389"/>
    </source>
</evidence>
<evidence type="ECO:0000313" key="21">
    <source>
        <dbReference type="Proteomes" id="UP001157439"/>
    </source>
</evidence>
<evidence type="ECO:0000256" key="11">
    <source>
        <dbReference type="ARBA" id="ARBA00023125"/>
    </source>
</evidence>
<dbReference type="Proteomes" id="UP001157439">
    <property type="component" value="Unassembled WGS sequence"/>
</dbReference>
<dbReference type="GO" id="GO:0046872">
    <property type="term" value="F:metal ion binding"/>
    <property type="evidence" value="ECO:0007669"/>
    <property type="project" value="UniProtKB-KW"/>
</dbReference>
<dbReference type="CDD" id="cd18794">
    <property type="entry name" value="SF2_C_RecQ"/>
    <property type="match status" value="1"/>
</dbReference>
<dbReference type="AlphaFoldDB" id="A0AA37TN91"/>
<dbReference type="InterPro" id="IPR006293">
    <property type="entry name" value="DNA_helicase_ATP-dep_RecQ_bac"/>
</dbReference>